<gene>
    <name evidence="6" type="ORF">GCM10009824_01000</name>
</gene>
<sequence length="227" mass="24811">MAAAEVLAAKLDRPMGILGVIFLFVVLGQLLVQNPGWTRTLNVVGWVFWVIFVAEFLLRAYIAEFQAAFWKRNWWQVIFLLIPFLRFFRALQTLRLLRLTRVARVGGIVSASVRGSRSAGKLLSNRIGWVAAVTAVVVLASSQLLYAVGSHTDYSKALYEAALTTITGSGLTTSDGFSQILHVLLAMYSVAVFATLAGSLGAYFLRDHSVEQASKDATPSSGPVEEQ</sequence>
<evidence type="ECO:0000256" key="1">
    <source>
        <dbReference type="ARBA" id="ARBA00004141"/>
    </source>
</evidence>
<reference evidence="6 7" key="1">
    <citation type="journal article" date="2019" name="Int. J. Syst. Evol. Microbiol.">
        <title>The Global Catalogue of Microorganisms (GCM) 10K type strain sequencing project: providing services to taxonomists for standard genome sequencing and annotation.</title>
        <authorList>
            <consortium name="The Broad Institute Genomics Platform"/>
            <consortium name="The Broad Institute Genome Sequencing Center for Infectious Disease"/>
            <person name="Wu L."/>
            <person name="Ma J."/>
        </authorList>
    </citation>
    <scope>NUCLEOTIDE SEQUENCE [LARGE SCALE GENOMIC DNA]</scope>
    <source>
        <strain evidence="6 7">JCM 15914</strain>
    </source>
</reference>
<evidence type="ECO:0000313" key="6">
    <source>
        <dbReference type="EMBL" id="GAA2108031.1"/>
    </source>
</evidence>
<evidence type="ECO:0000256" key="2">
    <source>
        <dbReference type="ARBA" id="ARBA00022692"/>
    </source>
</evidence>
<accession>A0ABN2XDF0</accession>
<dbReference type="Gene3D" id="1.20.120.350">
    <property type="entry name" value="Voltage-gated potassium channels. Chain C"/>
    <property type="match status" value="1"/>
</dbReference>
<evidence type="ECO:0000313" key="7">
    <source>
        <dbReference type="Proteomes" id="UP001500166"/>
    </source>
</evidence>
<dbReference type="SUPFAM" id="SSF81324">
    <property type="entry name" value="Voltage-gated potassium channels"/>
    <property type="match status" value="1"/>
</dbReference>
<comment type="subcellular location">
    <subcellularLocation>
        <location evidence="1">Membrane</location>
        <topology evidence="1">Multi-pass membrane protein</topology>
    </subcellularLocation>
</comment>
<keyword evidence="7" id="KW-1185">Reference proteome</keyword>
<keyword evidence="4 5" id="KW-0472">Membrane</keyword>
<evidence type="ECO:0000256" key="4">
    <source>
        <dbReference type="ARBA" id="ARBA00023136"/>
    </source>
</evidence>
<evidence type="ECO:0000256" key="3">
    <source>
        <dbReference type="ARBA" id="ARBA00022989"/>
    </source>
</evidence>
<dbReference type="EMBL" id="BAAAQA010000001">
    <property type="protein sequence ID" value="GAA2108031.1"/>
    <property type="molecule type" value="Genomic_DNA"/>
</dbReference>
<dbReference type="Proteomes" id="UP001500166">
    <property type="component" value="Unassembled WGS sequence"/>
</dbReference>
<proteinExistence type="predicted"/>
<name>A0ABN2XDF0_9MICC</name>
<comment type="caution">
    <text evidence="6">The sequence shown here is derived from an EMBL/GenBank/DDBJ whole genome shotgun (WGS) entry which is preliminary data.</text>
</comment>
<organism evidence="6 7">
    <name type="scientific">Kocuria atrinae</name>
    <dbReference type="NCBI Taxonomy" id="592377"/>
    <lineage>
        <taxon>Bacteria</taxon>
        <taxon>Bacillati</taxon>
        <taxon>Actinomycetota</taxon>
        <taxon>Actinomycetes</taxon>
        <taxon>Micrococcales</taxon>
        <taxon>Micrococcaceae</taxon>
        <taxon>Kocuria</taxon>
    </lineage>
</organism>
<keyword evidence="2 5" id="KW-0812">Transmembrane</keyword>
<evidence type="ECO:0008006" key="8">
    <source>
        <dbReference type="Google" id="ProtNLM"/>
    </source>
</evidence>
<feature type="transmembrane region" description="Helical" evidence="5">
    <location>
        <begin position="15"/>
        <end position="32"/>
    </location>
</feature>
<feature type="transmembrane region" description="Helical" evidence="5">
    <location>
        <begin position="44"/>
        <end position="62"/>
    </location>
</feature>
<dbReference type="InterPro" id="IPR027359">
    <property type="entry name" value="Volt_channel_dom_sf"/>
</dbReference>
<protein>
    <recommendedName>
        <fullName evidence="8">Voltage-gated potassium channel</fullName>
    </recommendedName>
</protein>
<keyword evidence="3 5" id="KW-1133">Transmembrane helix</keyword>
<feature type="transmembrane region" description="Helical" evidence="5">
    <location>
        <begin position="127"/>
        <end position="148"/>
    </location>
</feature>
<feature type="transmembrane region" description="Helical" evidence="5">
    <location>
        <begin position="180"/>
        <end position="205"/>
    </location>
</feature>
<evidence type="ECO:0000256" key="5">
    <source>
        <dbReference type="SAM" id="Phobius"/>
    </source>
</evidence>
<feature type="transmembrane region" description="Helical" evidence="5">
    <location>
        <begin position="74"/>
        <end position="91"/>
    </location>
</feature>